<dbReference type="CDD" id="cd00190">
    <property type="entry name" value="Tryp_SPc"/>
    <property type="match status" value="1"/>
</dbReference>
<comment type="subcellular location">
    <subcellularLocation>
        <location evidence="1">Secreted</location>
    </subcellularLocation>
</comment>
<dbReference type="Pfam" id="PF16053">
    <property type="entry name" value="MRP-S34"/>
    <property type="match status" value="1"/>
</dbReference>
<evidence type="ECO:0000256" key="4">
    <source>
        <dbReference type="ARBA" id="ARBA00022801"/>
    </source>
</evidence>
<dbReference type="GO" id="GO:0005739">
    <property type="term" value="C:mitochondrion"/>
    <property type="evidence" value="ECO:0007669"/>
    <property type="project" value="InterPro"/>
</dbReference>
<dbReference type="Proteomes" id="UP001186944">
    <property type="component" value="Unassembled WGS sequence"/>
</dbReference>
<dbReference type="Pfam" id="PF00754">
    <property type="entry name" value="F5_F8_type_C"/>
    <property type="match status" value="1"/>
</dbReference>
<dbReference type="Gene3D" id="2.60.120.260">
    <property type="entry name" value="Galactose-binding domain-like"/>
    <property type="match status" value="1"/>
</dbReference>
<dbReference type="GO" id="GO:0005615">
    <property type="term" value="C:extracellular space"/>
    <property type="evidence" value="ECO:0007669"/>
    <property type="project" value="TreeGrafter"/>
</dbReference>
<dbReference type="InterPro" id="IPR033116">
    <property type="entry name" value="TRYPSIN_SER"/>
</dbReference>
<dbReference type="PROSITE" id="PS50240">
    <property type="entry name" value="TRYPSIN_DOM"/>
    <property type="match status" value="1"/>
</dbReference>
<evidence type="ECO:0000256" key="2">
    <source>
        <dbReference type="ARBA" id="ARBA00022525"/>
    </source>
</evidence>
<dbReference type="CDD" id="cd00057">
    <property type="entry name" value="FA58C"/>
    <property type="match status" value="1"/>
</dbReference>
<sequence>MSVRLFGRKSFFRGKSLADIVAQLKNVNGRVVGRLRFDRYPEKSYYILTRGNAYNDGENMRARVWAYEVFRGYKFPEEREIEASYKKDFFLVPKEEEEEFCKINQVYAPKKEIPESFPLPPTLAHIVKRELTQKNISFTEPLECERVFKEGYRRRSSLELDSYVEDIQNADITQLKSHQEQNITVCRSPLGFSYGHNLTSINFTASATEGNASDARLNGPRSWTTNHLGQSSYLEIRSSRTITVTGMLVQGDKDTGQWVTSLMVKYSMDCSEFYSIMDGRREKVFAGNVDAQSDAMVDFNNVVVARCIRVIPVERHGNKTALRLDLLGCTTSSCSNNLHGEWNVNAVHEKLEIKFPSEKLISFITIKNDFHRNTTYAVSHSRSCAEYNDIDENGEVKRFFSMEGEDIVIDLTLRPLRVLCLKVTSLDADISDVNDVTVQLVGCGAEELGPGLSVPRNWRVVVGEHNQADRDGTEQVFNIVKIIKHPRFVISEDEPFLHDIALLQLDKPAILSDYVNVICLDMDDAFPPGTPCVAAGWGQNQLTGTGVKLPLHAEIPIIHPDVCDERYRSIPEADIRNFVSIQESVLCATTEGGDKDSCWGDSGGPLVCRRGDHWTQVGIVSFGYQCGNSDYPGIYTKVSFFIDWISRTVQENSDAQIQYTWHMKKKAMGTKHTF</sequence>
<dbReference type="EMBL" id="VSWD01000010">
    <property type="protein sequence ID" value="KAK3089255.1"/>
    <property type="molecule type" value="Genomic_DNA"/>
</dbReference>
<dbReference type="PROSITE" id="PS00135">
    <property type="entry name" value="TRYPSIN_SER"/>
    <property type="match status" value="1"/>
</dbReference>
<dbReference type="GO" id="GO:0004252">
    <property type="term" value="F:serine-type endopeptidase activity"/>
    <property type="evidence" value="ECO:0007669"/>
    <property type="project" value="InterPro"/>
</dbReference>
<dbReference type="Pfam" id="PF00089">
    <property type="entry name" value="Trypsin"/>
    <property type="match status" value="1"/>
</dbReference>
<name>A0AA88XP86_PINIB</name>
<dbReference type="InterPro" id="IPR032053">
    <property type="entry name" value="Ribosomal_mS34"/>
</dbReference>
<comment type="caution">
    <text evidence="10">The sequence shown here is derived from an EMBL/GenBank/DDBJ whole genome shotgun (WGS) entry which is preliminary data.</text>
</comment>
<protein>
    <submittedName>
        <fullName evidence="10">Uncharacterized protein</fullName>
    </submittedName>
</protein>
<evidence type="ECO:0000259" key="9">
    <source>
        <dbReference type="PROSITE" id="PS50240"/>
    </source>
</evidence>
<evidence type="ECO:0000256" key="7">
    <source>
        <dbReference type="ARBA" id="ARBA00024195"/>
    </source>
</evidence>
<comment type="similarity">
    <text evidence="7">Belongs to the peptidase S1 family. CLIP subfamily.</text>
</comment>
<evidence type="ECO:0000256" key="6">
    <source>
        <dbReference type="ARBA" id="ARBA00023157"/>
    </source>
</evidence>
<proteinExistence type="inferred from homology"/>
<keyword evidence="11" id="KW-1185">Reference proteome</keyword>
<dbReference type="InterPro" id="IPR001314">
    <property type="entry name" value="Peptidase_S1A"/>
</dbReference>
<dbReference type="AlphaFoldDB" id="A0AA88XP86"/>
<evidence type="ECO:0000313" key="10">
    <source>
        <dbReference type="EMBL" id="KAK3089255.1"/>
    </source>
</evidence>
<evidence type="ECO:0000256" key="3">
    <source>
        <dbReference type="ARBA" id="ARBA00022670"/>
    </source>
</evidence>
<dbReference type="InterPro" id="IPR043504">
    <property type="entry name" value="Peptidase_S1_PA_chymotrypsin"/>
</dbReference>
<accession>A0AA88XP86</accession>
<dbReference type="SMART" id="SM00231">
    <property type="entry name" value="FA58C"/>
    <property type="match status" value="1"/>
</dbReference>
<dbReference type="SUPFAM" id="SSF49785">
    <property type="entry name" value="Galactose-binding domain-like"/>
    <property type="match status" value="1"/>
</dbReference>
<dbReference type="InterPro" id="IPR008979">
    <property type="entry name" value="Galactose-bd-like_sf"/>
</dbReference>
<evidence type="ECO:0000313" key="11">
    <source>
        <dbReference type="Proteomes" id="UP001186944"/>
    </source>
</evidence>
<dbReference type="SUPFAM" id="SSF50494">
    <property type="entry name" value="Trypsin-like serine proteases"/>
    <property type="match status" value="1"/>
</dbReference>
<dbReference type="PANTHER" id="PTHR24264:SF65">
    <property type="entry name" value="SRCR DOMAIN-CONTAINING PROTEIN"/>
    <property type="match status" value="1"/>
</dbReference>
<feature type="domain" description="Peptidase S1" evidence="9">
    <location>
        <begin position="443"/>
        <end position="650"/>
    </location>
</feature>
<dbReference type="FunFam" id="2.40.10.10:FF:000002">
    <property type="entry name" value="Transmembrane protease serine"/>
    <property type="match status" value="1"/>
</dbReference>
<dbReference type="GO" id="GO:0003735">
    <property type="term" value="F:structural constituent of ribosome"/>
    <property type="evidence" value="ECO:0007669"/>
    <property type="project" value="InterPro"/>
</dbReference>
<evidence type="ECO:0000259" key="8">
    <source>
        <dbReference type="PROSITE" id="PS50022"/>
    </source>
</evidence>
<keyword evidence="3" id="KW-0645">Protease</keyword>
<dbReference type="InterPro" id="IPR050127">
    <property type="entry name" value="Serine_Proteases_S1"/>
</dbReference>
<feature type="domain" description="F5/8 type C" evidence="8">
    <location>
        <begin position="186"/>
        <end position="329"/>
    </location>
</feature>
<dbReference type="PRINTS" id="PR00722">
    <property type="entry name" value="CHYMOTRYPSIN"/>
</dbReference>
<dbReference type="InterPro" id="IPR001254">
    <property type="entry name" value="Trypsin_dom"/>
</dbReference>
<evidence type="ECO:0000256" key="5">
    <source>
        <dbReference type="ARBA" id="ARBA00022825"/>
    </source>
</evidence>
<dbReference type="InterPro" id="IPR000421">
    <property type="entry name" value="FA58C"/>
</dbReference>
<dbReference type="Gene3D" id="2.40.10.10">
    <property type="entry name" value="Trypsin-like serine proteases"/>
    <property type="match status" value="1"/>
</dbReference>
<gene>
    <name evidence="10" type="ORF">FSP39_002116</name>
</gene>
<keyword evidence="5" id="KW-0720">Serine protease</keyword>
<keyword evidence="2" id="KW-0964">Secreted</keyword>
<dbReference type="InterPro" id="IPR009003">
    <property type="entry name" value="Peptidase_S1_PA"/>
</dbReference>
<evidence type="ECO:0000256" key="1">
    <source>
        <dbReference type="ARBA" id="ARBA00004613"/>
    </source>
</evidence>
<reference evidence="10" key="1">
    <citation type="submission" date="2019-08" db="EMBL/GenBank/DDBJ databases">
        <title>The improved chromosome-level genome for the pearl oyster Pinctada fucata martensii using PacBio sequencing and Hi-C.</title>
        <authorList>
            <person name="Zheng Z."/>
        </authorList>
    </citation>
    <scope>NUCLEOTIDE SEQUENCE</scope>
    <source>
        <strain evidence="10">ZZ-2019</strain>
        <tissue evidence="10">Adductor muscle</tissue>
    </source>
</reference>
<organism evidence="10 11">
    <name type="scientific">Pinctada imbricata</name>
    <name type="common">Atlantic pearl-oyster</name>
    <name type="synonym">Pinctada martensii</name>
    <dbReference type="NCBI Taxonomy" id="66713"/>
    <lineage>
        <taxon>Eukaryota</taxon>
        <taxon>Metazoa</taxon>
        <taxon>Spiralia</taxon>
        <taxon>Lophotrochozoa</taxon>
        <taxon>Mollusca</taxon>
        <taxon>Bivalvia</taxon>
        <taxon>Autobranchia</taxon>
        <taxon>Pteriomorphia</taxon>
        <taxon>Pterioida</taxon>
        <taxon>Pterioidea</taxon>
        <taxon>Pteriidae</taxon>
        <taxon>Pinctada</taxon>
    </lineage>
</organism>
<keyword evidence="6" id="KW-1015">Disulfide bond</keyword>
<dbReference type="GO" id="GO:0006508">
    <property type="term" value="P:proteolysis"/>
    <property type="evidence" value="ECO:0007669"/>
    <property type="project" value="UniProtKB-KW"/>
</dbReference>
<keyword evidence="4" id="KW-0378">Hydrolase</keyword>
<dbReference type="PROSITE" id="PS50022">
    <property type="entry name" value="FA58C_3"/>
    <property type="match status" value="1"/>
</dbReference>
<dbReference type="PANTHER" id="PTHR24264">
    <property type="entry name" value="TRYPSIN-RELATED"/>
    <property type="match status" value="1"/>
</dbReference>
<dbReference type="SMART" id="SM00020">
    <property type="entry name" value="Tryp_SPc"/>
    <property type="match status" value="1"/>
</dbReference>